<proteinExistence type="predicted"/>
<accession>A0A5B7DNJ4</accession>
<protein>
    <submittedName>
        <fullName evidence="2">Uncharacterized protein</fullName>
    </submittedName>
</protein>
<dbReference type="AlphaFoldDB" id="A0A5B7DNJ4"/>
<dbReference type="EMBL" id="VSRR010001104">
    <property type="protein sequence ID" value="MPC22594.1"/>
    <property type="molecule type" value="Genomic_DNA"/>
</dbReference>
<organism evidence="2 3">
    <name type="scientific">Portunus trituberculatus</name>
    <name type="common">Swimming crab</name>
    <name type="synonym">Neptunus trituberculatus</name>
    <dbReference type="NCBI Taxonomy" id="210409"/>
    <lineage>
        <taxon>Eukaryota</taxon>
        <taxon>Metazoa</taxon>
        <taxon>Ecdysozoa</taxon>
        <taxon>Arthropoda</taxon>
        <taxon>Crustacea</taxon>
        <taxon>Multicrustacea</taxon>
        <taxon>Malacostraca</taxon>
        <taxon>Eumalacostraca</taxon>
        <taxon>Eucarida</taxon>
        <taxon>Decapoda</taxon>
        <taxon>Pleocyemata</taxon>
        <taxon>Brachyura</taxon>
        <taxon>Eubrachyura</taxon>
        <taxon>Portunoidea</taxon>
        <taxon>Portunidae</taxon>
        <taxon>Portuninae</taxon>
        <taxon>Portunus</taxon>
    </lineage>
</organism>
<reference evidence="2 3" key="1">
    <citation type="submission" date="2019-05" db="EMBL/GenBank/DDBJ databases">
        <title>Another draft genome of Portunus trituberculatus and its Hox gene families provides insights of decapod evolution.</title>
        <authorList>
            <person name="Jeong J.-H."/>
            <person name="Song I."/>
            <person name="Kim S."/>
            <person name="Choi T."/>
            <person name="Kim D."/>
            <person name="Ryu S."/>
            <person name="Kim W."/>
        </authorList>
    </citation>
    <scope>NUCLEOTIDE SEQUENCE [LARGE SCALE GENOMIC DNA]</scope>
    <source>
        <tissue evidence="2">Muscle</tissue>
    </source>
</reference>
<sequence length="110" mass="12539">MEQFMRQMEDEMLDLRLSLTSKGSVADPEATYSSLHAQNFTLTLHRLYLNCLLCEDSIKYRGGLHGEDHQDKVEEANTYVSSPVARPSCPSSLAGRHSKHQQEHTRSCRM</sequence>
<dbReference type="Proteomes" id="UP000324222">
    <property type="component" value="Unassembled WGS sequence"/>
</dbReference>
<evidence type="ECO:0000313" key="2">
    <source>
        <dbReference type="EMBL" id="MPC22594.1"/>
    </source>
</evidence>
<name>A0A5B7DNJ4_PORTR</name>
<keyword evidence="3" id="KW-1185">Reference proteome</keyword>
<feature type="compositionally biased region" description="Basic and acidic residues" evidence="1">
    <location>
        <begin position="100"/>
        <end position="110"/>
    </location>
</feature>
<comment type="caution">
    <text evidence="2">The sequence shown here is derived from an EMBL/GenBank/DDBJ whole genome shotgun (WGS) entry which is preliminary data.</text>
</comment>
<evidence type="ECO:0000313" key="3">
    <source>
        <dbReference type="Proteomes" id="UP000324222"/>
    </source>
</evidence>
<gene>
    <name evidence="2" type="ORF">E2C01_015611</name>
</gene>
<evidence type="ECO:0000256" key="1">
    <source>
        <dbReference type="SAM" id="MobiDB-lite"/>
    </source>
</evidence>
<feature type="region of interest" description="Disordered" evidence="1">
    <location>
        <begin position="79"/>
        <end position="110"/>
    </location>
</feature>